<evidence type="ECO:0000313" key="2">
    <source>
        <dbReference type="Proteomes" id="UP000199518"/>
    </source>
</evidence>
<sequence>MPNPKDLRVGDLVRFISTPEEWSQPGYCIHAMSRRFMKKMILRTWPARVYEIDEWGYPWIRAIFYERGKRHYHSWAVTESTGWRKVLRRI</sequence>
<dbReference type="EMBL" id="FOQD01000001">
    <property type="protein sequence ID" value="SFH58270.1"/>
    <property type="molecule type" value="Genomic_DNA"/>
</dbReference>
<organism evidence="1 2">
    <name type="scientific">Planctomicrobium piriforme</name>
    <dbReference type="NCBI Taxonomy" id="1576369"/>
    <lineage>
        <taxon>Bacteria</taxon>
        <taxon>Pseudomonadati</taxon>
        <taxon>Planctomycetota</taxon>
        <taxon>Planctomycetia</taxon>
        <taxon>Planctomycetales</taxon>
        <taxon>Planctomycetaceae</taxon>
        <taxon>Planctomicrobium</taxon>
    </lineage>
</organism>
<keyword evidence="2" id="KW-1185">Reference proteome</keyword>
<protein>
    <submittedName>
        <fullName evidence="1">Uncharacterized protein</fullName>
    </submittedName>
</protein>
<evidence type="ECO:0000313" key="1">
    <source>
        <dbReference type="EMBL" id="SFH58270.1"/>
    </source>
</evidence>
<gene>
    <name evidence="1" type="ORF">SAMN05421753_101286</name>
</gene>
<dbReference type="Proteomes" id="UP000199518">
    <property type="component" value="Unassembled WGS sequence"/>
</dbReference>
<name>A0A1I3B7T5_9PLAN</name>
<dbReference type="AlphaFoldDB" id="A0A1I3B7T5"/>
<reference evidence="2" key="1">
    <citation type="submission" date="2016-10" db="EMBL/GenBank/DDBJ databases">
        <authorList>
            <person name="Varghese N."/>
            <person name="Submissions S."/>
        </authorList>
    </citation>
    <scope>NUCLEOTIDE SEQUENCE [LARGE SCALE GENOMIC DNA]</scope>
    <source>
        <strain evidence="2">DSM 26348</strain>
    </source>
</reference>
<accession>A0A1I3B7T5</accession>
<proteinExistence type="predicted"/>